<dbReference type="Gene3D" id="1.50.10.20">
    <property type="match status" value="1"/>
</dbReference>
<feature type="domain" description="Alpha-macroglobulin receptor-binding" evidence="6">
    <location>
        <begin position="1453"/>
        <end position="1544"/>
    </location>
</feature>
<evidence type="ECO:0000259" key="6">
    <source>
        <dbReference type="SMART" id="SM01361"/>
    </source>
</evidence>
<dbReference type="InterPro" id="IPR036595">
    <property type="entry name" value="A-macroglobulin_rcpt-bd_sf"/>
</dbReference>
<dbReference type="Pfam" id="PF01835">
    <property type="entry name" value="MG2"/>
    <property type="match status" value="1"/>
</dbReference>
<protein>
    <recommendedName>
        <fullName evidence="9">CD109 antigen</fullName>
    </recommendedName>
</protein>
<keyword evidence="2" id="KW-0812">Transmembrane</keyword>
<keyword evidence="2" id="KW-1133">Transmembrane helix</keyword>
<dbReference type="InterPro" id="IPR001599">
    <property type="entry name" value="Macroglobln_a2"/>
</dbReference>
<evidence type="ECO:0000313" key="8">
    <source>
        <dbReference type="Proteomes" id="UP001195483"/>
    </source>
</evidence>
<reference evidence="7" key="2">
    <citation type="journal article" date="2021" name="Genome Biol. Evol.">
        <title>Developing a high-quality reference genome for a parasitic bivalve with doubly uniparental inheritance (Bivalvia: Unionida).</title>
        <authorList>
            <person name="Smith C.H."/>
        </authorList>
    </citation>
    <scope>NUCLEOTIDE SEQUENCE</scope>
    <source>
        <strain evidence="7">CHS0354</strain>
        <tissue evidence="7">Mantle</tissue>
    </source>
</reference>
<keyword evidence="3" id="KW-0732">Signal</keyword>
<dbReference type="SMART" id="SM01360">
    <property type="entry name" value="A2M"/>
    <property type="match status" value="1"/>
</dbReference>
<evidence type="ECO:0000256" key="2">
    <source>
        <dbReference type="SAM" id="Phobius"/>
    </source>
</evidence>
<comment type="caution">
    <text evidence="7">The sequence shown here is derived from an EMBL/GenBank/DDBJ whole genome shotgun (WGS) entry which is preliminary data.</text>
</comment>
<proteinExistence type="predicted"/>
<reference evidence="7" key="1">
    <citation type="journal article" date="2021" name="Genome Biol. Evol.">
        <title>A High-Quality Reference Genome for a Parasitic Bivalve with Doubly Uniparental Inheritance (Bivalvia: Unionida).</title>
        <authorList>
            <person name="Smith C.H."/>
        </authorList>
    </citation>
    <scope>NUCLEOTIDE SEQUENCE</scope>
    <source>
        <strain evidence="7">CHS0354</strain>
    </source>
</reference>
<evidence type="ECO:0000256" key="1">
    <source>
        <dbReference type="ARBA" id="ARBA00023157"/>
    </source>
</evidence>
<sequence>MVLKFLLGISLVGAFFSQVGGLTRDQVINNVAGYQMERDSIYMIMAPRKVRPNQVYQVFCTILKLEYGPLNVRISITKDNVEYAEMKLGFDQPGSRIMQLYMPANAQAGNYQLRAEGTLMDGDGSGYIFINTTDLAFEPKQASLFIQLSKPIYKQQQTVQFRVIPILPNLMPKYGSMTIYVLDPTGFPVRRWLGLQTNAGGFVSQSFQLSDQPNYGNWTIQVDAHGYTYNKSFQVEEYWDVRFDINVTVAPYIFDNVQSVSGSIMSNITTGKPVVGQADILLTIIPPNRYLHLINNVPNDNQMNQYPQIYKAFDYFRGQISFSFTREEILHKAQQMWPVAQDLIDFELMFNVTAKDWYFNMTQKAFASTVIVNPNVKLIWIGDAVRTFKPDSVLTAHVAVMRYDGTPVLTNDPVLLTKRFTYRTGGGAGGLNQQPEQKIPLNGIASFDIALNREVDKVVLTAQWNNDPITQIILRATRYYSPSDSYITVRTSTENPQVNEYMIFHVRTSLYVPKVYYQVVASGNILIGDELEMISRYKTFAIALSRDMIPMARIVVYYLESTLEELVVDSLNFFVNGTRSNVVNIVINRGQDFTRDTIQINALADPGSYVAISAMPNELYIRGLNDGLTENNLIDELMTYDMPAKGSYRLLWRLSETEYQYKFFTATGYGIDANTTFRDAGLLVLSDSSLPRIINDCGKQNGYLPCFDGSCYHVNQSCNGVSDCPNDWADEQGCVVEDPRYNNRIMNMIERVSRYLRFYEESSWAWQEQFVKPDGQVQIRLNVSKYPLSWVINGLSISRDNGLGLMQRPIKYDATRYMYIIVEAPDLIVRGEQIGVRVTVFNYWYNDDYLEVLITMHDGGEDYSFVWVEEMGITKAYNPKTVPGDHQTLVFLEPGESKDIMMPIVSSKVQGEITFTVSASCFMERDSFTKTIRIQPDGVMNYYHTPYLVDMIRYGSETIPDLQIEVPDQFVVPEVRYHLYVPGSANARLSLFGDVVTPGFFKDYLTAENIFLKPYGAGEMNMFNFAYNLLTLRFKKANQQLSPETLKTALSLMNIGLQRQLSYMKDDGSFKMFRDDENSSSLWLTAFVAKTFHEARFGEWERDMFIPVELINAMVVWLCSQQNETGAWYPSGHVYDRKLGSIMDSQNQKLYGHPIPLTAYVLIALYTIGNDLSGDALRCVDKSKQMASEYLSSVGKNTLRGEVFHLAITAYALSLSQQKSRELFDQLWILRRTGSEFTYFADSNIPDNPSAFVNTVRYLKARLEQPNEAYAVQSTAYALMAHIIHNGMGVDTDTKIQRDAMMKWLNTMRNYVGGFASTQDTLIAMEALFAYTQVDPNRNVFNMLLKAETSATPDWSAYVYMSKDNYTELQAINAQQDRVYGTVRVIAQGTGRAMMQLTTTVHVEYDNLIKKILNDTEYFEITNDNIYFTGRNFSVMEMTPCVRWLHTEKSLEAGLTVFEVDIPTGFVVMNDTLRQFVRSGVQPNLKRAEFYDRKVVLYFSHLDTSKTCVPIRADRWYPVANMTIQHRMRVYDYYEPGMYKVAIYTTYNMFNLNICYVCGSYQCPYCPFFNVASVIKASFTLLALILGFFLKRYLLRTS</sequence>
<feature type="transmembrane region" description="Helical" evidence="2">
    <location>
        <begin position="1568"/>
        <end position="1590"/>
    </location>
</feature>
<dbReference type="InterPro" id="IPR050473">
    <property type="entry name" value="A2M/Complement_sys"/>
</dbReference>
<dbReference type="Pfam" id="PF07703">
    <property type="entry name" value="A2M_BRD"/>
    <property type="match status" value="1"/>
</dbReference>
<organism evidence="7 8">
    <name type="scientific">Potamilus streckersoni</name>
    <dbReference type="NCBI Taxonomy" id="2493646"/>
    <lineage>
        <taxon>Eukaryota</taxon>
        <taxon>Metazoa</taxon>
        <taxon>Spiralia</taxon>
        <taxon>Lophotrochozoa</taxon>
        <taxon>Mollusca</taxon>
        <taxon>Bivalvia</taxon>
        <taxon>Autobranchia</taxon>
        <taxon>Heteroconchia</taxon>
        <taxon>Palaeoheterodonta</taxon>
        <taxon>Unionida</taxon>
        <taxon>Unionoidea</taxon>
        <taxon>Unionidae</taxon>
        <taxon>Ambleminae</taxon>
        <taxon>Lampsilini</taxon>
        <taxon>Potamilus</taxon>
    </lineage>
</organism>
<keyword evidence="2" id="KW-0472">Membrane</keyword>
<dbReference type="GO" id="GO:0004866">
    <property type="term" value="F:endopeptidase inhibitor activity"/>
    <property type="evidence" value="ECO:0007669"/>
    <property type="project" value="InterPro"/>
</dbReference>
<dbReference type="Gene3D" id="2.60.40.10">
    <property type="entry name" value="Immunoglobulins"/>
    <property type="match status" value="1"/>
</dbReference>
<dbReference type="InterPro" id="IPR011626">
    <property type="entry name" value="Alpha-macroglobulin_TED"/>
</dbReference>
<keyword evidence="8" id="KW-1185">Reference proteome</keyword>
<evidence type="ECO:0000259" key="5">
    <source>
        <dbReference type="SMART" id="SM01360"/>
    </source>
</evidence>
<dbReference type="Gene3D" id="2.60.40.2950">
    <property type="match status" value="1"/>
</dbReference>
<dbReference type="SMART" id="SM00192">
    <property type="entry name" value="LDLa"/>
    <property type="match status" value="1"/>
</dbReference>
<dbReference type="InterPro" id="IPR013783">
    <property type="entry name" value="Ig-like_fold"/>
</dbReference>
<dbReference type="Gene3D" id="2.20.130.20">
    <property type="match status" value="1"/>
</dbReference>
<gene>
    <name evidence="7" type="ORF">CHS0354_040327</name>
</gene>
<evidence type="ECO:0000259" key="4">
    <source>
        <dbReference type="SMART" id="SM01359"/>
    </source>
</evidence>
<feature type="domain" description="Alpha-2-macroglobulin" evidence="5">
    <location>
        <begin position="763"/>
        <end position="854"/>
    </location>
</feature>
<dbReference type="PANTHER" id="PTHR11412:SF146">
    <property type="entry name" value="CD109 ANTIGEN"/>
    <property type="match status" value="1"/>
</dbReference>
<reference evidence="7" key="3">
    <citation type="submission" date="2023-05" db="EMBL/GenBank/DDBJ databases">
        <authorList>
            <person name="Smith C.H."/>
        </authorList>
    </citation>
    <scope>NUCLEOTIDE SEQUENCE</scope>
    <source>
        <strain evidence="7">CHS0354</strain>
        <tissue evidence="7">Mantle</tissue>
    </source>
</reference>
<name>A0AAE0SG17_9BIVA</name>
<feature type="signal peptide" evidence="3">
    <location>
        <begin position="1"/>
        <end position="21"/>
    </location>
</feature>
<evidence type="ECO:0008006" key="9">
    <source>
        <dbReference type="Google" id="ProtNLM"/>
    </source>
</evidence>
<dbReference type="CDD" id="cd00112">
    <property type="entry name" value="LDLa"/>
    <property type="match status" value="1"/>
</dbReference>
<feature type="domain" description="Alpha-2-macroglobulin bait region" evidence="4">
    <location>
        <begin position="487"/>
        <end position="622"/>
    </location>
</feature>
<evidence type="ECO:0000256" key="3">
    <source>
        <dbReference type="SAM" id="SignalP"/>
    </source>
</evidence>
<dbReference type="InterPro" id="IPR008930">
    <property type="entry name" value="Terpenoid_cyclase/PrenylTrfase"/>
</dbReference>
<dbReference type="Gene3D" id="2.60.40.1930">
    <property type="match status" value="2"/>
</dbReference>
<dbReference type="Gene3D" id="2.60.40.690">
    <property type="entry name" value="Alpha-macroglobulin, receptor-binding domain"/>
    <property type="match status" value="1"/>
</dbReference>
<evidence type="ECO:0000313" key="7">
    <source>
        <dbReference type="EMBL" id="KAK3591365.1"/>
    </source>
</evidence>
<dbReference type="InterPro" id="IPR002890">
    <property type="entry name" value="MG2"/>
</dbReference>
<keyword evidence="1" id="KW-1015">Disulfide bond</keyword>
<dbReference type="PANTHER" id="PTHR11412">
    <property type="entry name" value="MACROGLOBULIN / COMPLEMENT"/>
    <property type="match status" value="1"/>
</dbReference>
<dbReference type="InterPro" id="IPR009048">
    <property type="entry name" value="A-macroglobulin_rcpt-bd"/>
</dbReference>
<dbReference type="Proteomes" id="UP001195483">
    <property type="component" value="Unassembled WGS sequence"/>
</dbReference>
<dbReference type="InterPro" id="IPR002172">
    <property type="entry name" value="LDrepeatLR_classA_rpt"/>
</dbReference>
<dbReference type="SMART" id="SM01361">
    <property type="entry name" value="A2M_recep"/>
    <property type="match status" value="1"/>
</dbReference>
<dbReference type="SMART" id="SM01359">
    <property type="entry name" value="A2M_N_2"/>
    <property type="match status" value="1"/>
</dbReference>
<dbReference type="Pfam" id="PF07677">
    <property type="entry name" value="A2M_recep"/>
    <property type="match status" value="1"/>
</dbReference>
<dbReference type="InterPro" id="IPR011625">
    <property type="entry name" value="A2M_N_BRD"/>
</dbReference>
<dbReference type="Pfam" id="PF07678">
    <property type="entry name" value="TED_complement"/>
    <property type="match status" value="1"/>
</dbReference>
<dbReference type="GO" id="GO:0005615">
    <property type="term" value="C:extracellular space"/>
    <property type="evidence" value="ECO:0007669"/>
    <property type="project" value="InterPro"/>
</dbReference>
<dbReference type="Pfam" id="PF00207">
    <property type="entry name" value="A2M"/>
    <property type="match status" value="1"/>
</dbReference>
<accession>A0AAE0SG17</accession>
<feature type="chain" id="PRO_5042130761" description="CD109 antigen" evidence="3">
    <location>
        <begin position="22"/>
        <end position="1598"/>
    </location>
</feature>
<dbReference type="SUPFAM" id="SSF48239">
    <property type="entry name" value="Terpenoid cyclases/Protein prenyltransferases"/>
    <property type="match status" value="1"/>
</dbReference>
<dbReference type="SUPFAM" id="SSF49410">
    <property type="entry name" value="Alpha-macroglobulin receptor domain"/>
    <property type="match status" value="1"/>
</dbReference>
<dbReference type="EMBL" id="JAEAOA010002334">
    <property type="protein sequence ID" value="KAK3591365.1"/>
    <property type="molecule type" value="Genomic_DNA"/>
</dbReference>